<dbReference type="PANTHER" id="PTHR11712">
    <property type="entry name" value="POLYKETIDE SYNTHASE-RELATED"/>
    <property type="match status" value="1"/>
</dbReference>
<evidence type="ECO:0000259" key="5">
    <source>
        <dbReference type="PROSITE" id="PS52004"/>
    </source>
</evidence>
<dbReference type="OrthoDB" id="9808669at2"/>
<comment type="caution">
    <text evidence="6">The sequence shown here is derived from an EMBL/GenBank/DDBJ whole genome shotgun (WGS) entry which is preliminary data.</text>
</comment>
<dbReference type="Pfam" id="PF02801">
    <property type="entry name" value="Ketoacyl-synt_C"/>
    <property type="match status" value="1"/>
</dbReference>
<dbReference type="SUPFAM" id="SSF53901">
    <property type="entry name" value="Thiolase-like"/>
    <property type="match status" value="2"/>
</dbReference>
<comment type="similarity">
    <text evidence="1 4">Belongs to the thiolase-like superfamily. Beta-ketoacyl-ACP synthases family.</text>
</comment>
<evidence type="ECO:0000256" key="3">
    <source>
        <dbReference type="ARBA" id="ARBA00023315"/>
    </source>
</evidence>
<dbReference type="GO" id="GO:0004315">
    <property type="term" value="F:3-oxoacyl-[acyl-carrier-protein] synthase activity"/>
    <property type="evidence" value="ECO:0007669"/>
    <property type="project" value="InterPro"/>
</dbReference>
<accession>A0A4U0SUW7</accession>
<keyword evidence="2 4" id="KW-0808">Transferase</keyword>
<dbReference type="PANTHER" id="PTHR11712:SF336">
    <property type="entry name" value="3-OXOACYL-[ACYL-CARRIER-PROTEIN] SYNTHASE, MITOCHONDRIAL"/>
    <property type="match status" value="1"/>
</dbReference>
<dbReference type="GO" id="GO:0005829">
    <property type="term" value="C:cytosol"/>
    <property type="evidence" value="ECO:0007669"/>
    <property type="project" value="TreeGrafter"/>
</dbReference>
<dbReference type="FunFam" id="3.40.47.10:FF:000029">
    <property type="entry name" value="3-oxoacyl-[acyl-carrier-protein] synthase 1"/>
    <property type="match status" value="1"/>
</dbReference>
<dbReference type="FunFam" id="3.40.47.10:FF:000018">
    <property type="entry name" value="3-oxoacyl-[acyl-carrier-protein] synthase 2"/>
    <property type="match status" value="1"/>
</dbReference>
<reference evidence="6 7" key="1">
    <citation type="submission" date="2019-04" db="EMBL/GenBank/DDBJ databases">
        <title>Streptomyces oryziradicis sp. nov., a novel actinomycete isolated from rhizosphere soil of rice (Oryza sativa L.).</title>
        <authorList>
            <person name="Li C."/>
        </authorList>
    </citation>
    <scope>NUCLEOTIDE SEQUENCE [LARGE SCALE GENOMIC DNA]</scope>
    <source>
        <strain evidence="6 7">NEAU-C40</strain>
    </source>
</reference>
<dbReference type="SMART" id="SM00825">
    <property type="entry name" value="PKS_KS"/>
    <property type="match status" value="1"/>
</dbReference>
<gene>
    <name evidence="6" type="ORF">FCI23_05980</name>
</gene>
<dbReference type="PROSITE" id="PS52004">
    <property type="entry name" value="KS3_2"/>
    <property type="match status" value="1"/>
</dbReference>
<dbReference type="Pfam" id="PF00109">
    <property type="entry name" value="ketoacyl-synt"/>
    <property type="match status" value="1"/>
</dbReference>
<organism evidence="6 7">
    <name type="scientific">Actinacidiphila oryziradicis</name>
    <dbReference type="NCBI Taxonomy" id="2571141"/>
    <lineage>
        <taxon>Bacteria</taxon>
        <taxon>Bacillati</taxon>
        <taxon>Actinomycetota</taxon>
        <taxon>Actinomycetes</taxon>
        <taxon>Kitasatosporales</taxon>
        <taxon>Streptomycetaceae</taxon>
        <taxon>Actinacidiphila</taxon>
    </lineage>
</organism>
<dbReference type="InterPro" id="IPR014031">
    <property type="entry name" value="Ketoacyl_synth_C"/>
</dbReference>
<dbReference type="InterPro" id="IPR020841">
    <property type="entry name" value="PKS_Beta-ketoAc_synthase_dom"/>
</dbReference>
<evidence type="ECO:0000256" key="1">
    <source>
        <dbReference type="ARBA" id="ARBA00008467"/>
    </source>
</evidence>
<dbReference type="AlphaFoldDB" id="A0A4U0SUW7"/>
<keyword evidence="7" id="KW-1185">Reference proteome</keyword>
<dbReference type="GO" id="GO:0030497">
    <property type="term" value="P:fatty acid elongation"/>
    <property type="evidence" value="ECO:0007669"/>
    <property type="project" value="UniProtKB-ARBA"/>
</dbReference>
<dbReference type="InterPro" id="IPR016039">
    <property type="entry name" value="Thiolase-like"/>
</dbReference>
<sequence length="431" mass="44895">MAIAGTTPTGRRRAAVTGLGVIAPGGNGRKAFWERITSGVSAIRGITLFDPTGLRSRIAGECDFNPAEYGLTPRDIRRMDRCVQLGTVAAREALEDSGLETEACDPARLGVSMGTAVGPATRMESEYVVLSDRGKLWVVDHTYVMPYAYESLVPSTLAAETARLAGAEGPVGLVSNGCTTGLDALGHAAALIEEGSADIVIAGSSEAPITPTAVAAFDVIRATSPNNDDPAHASRPFDRNRDGFVLAEGAAVLIVEELGHALRRGAHIYCEIAGYAGRSNAHHMAALKDDGLDLAEAIRCALERARVAPGDVDYINAHGSSTPQNDRHETAAFKAALGEHARRAPISSIKSVVGHPLGAIGAMEIAACALAIEHGVLPPTANLRTPDPDCDLDYVPLTAREQRTDVALTTASGFGGFQCAMVLTRSGAVAA</sequence>
<dbReference type="InterPro" id="IPR000794">
    <property type="entry name" value="Beta-ketoacyl_synthase"/>
</dbReference>
<dbReference type="NCBIfam" id="NF005589">
    <property type="entry name" value="PRK07314.1"/>
    <property type="match status" value="1"/>
</dbReference>
<dbReference type="InterPro" id="IPR014030">
    <property type="entry name" value="Ketoacyl_synth_N"/>
</dbReference>
<dbReference type="RefSeq" id="WP_136722394.1">
    <property type="nucleotide sequence ID" value="NZ_SUMC01000004.1"/>
</dbReference>
<dbReference type="PROSITE" id="PS00606">
    <property type="entry name" value="KS3_1"/>
    <property type="match status" value="1"/>
</dbReference>
<evidence type="ECO:0000256" key="4">
    <source>
        <dbReference type="RuleBase" id="RU003694"/>
    </source>
</evidence>
<evidence type="ECO:0000313" key="6">
    <source>
        <dbReference type="EMBL" id="TKA12361.1"/>
    </source>
</evidence>
<feature type="domain" description="Ketosynthase family 3 (KS3)" evidence="5">
    <location>
        <begin position="11"/>
        <end position="425"/>
    </location>
</feature>
<name>A0A4U0SUW7_9ACTN</name>
<dbReference type="InterPro" id="IPR018201">
    <property type="entry name" value="Ketoacyl_synth_AS"/>
</dbReference>
<keyword evidence="3" id="KW-0012">Acyltransferase</keyword>
<evidence type="ECO:0000256" key="2">
    <source>
        <dbReference type="ARBA" id="ARBA00022679"/>
    </source>
</evidence>
<dbReference type="CDD" id="cd00834">
    <property type="entry name" value="KAS_I_II"/>
    <property type="match status" value="1"/>
</dbReference>
<dbReference type="EMBL" id="SUMC01000004">
    <property type="protein sequence ID" value="TKA12361.1"/>
    <property type="molecule type" value="Genomic_DNA"/>
</dbReference>
<dbReference type="Gene3D" id="3.40.47.10">
    <property type="match status" value="2"/>
</dbReference>
<evidence type="ECO:0000313" key="7">
    <source>
        <dbReference type="Proteomes" id="UP000305778"/>
    </source>
</evidence>
<proteinExistence type="inferred from homology"/>
<dbReference type="Proteomes" id="UP000305778">
    <property type="component" value="Unassembled WGS sequence"/>
</dbReference>
<protein>
    <submittedName>
        <fullName evidence="6">Beta-ketoacyl-[acyl-carrier-protein] synthase family protein</fullName>
    </submittedName>
</protein>